<dbReference type="InterPro" id="IPR023803">
    <property type="entry name" value="Ribosomal_bS16_dom_sf"/>
</dbReference>
<dbReference type="RefSeq" id="WP_198840266.1">
    <property type="nucleotide sequence ID" value="NZ_JAEHFJ010000002.1"/>
</dbReference>
<dbReference type="NCBIfam" id="NF011094">
    <property type="entry name" value="PRK14521.1"/>
    <property type="match status" value="1"/>
</dbReference>
<dbReference type="PANTHER" id="PTHR12919">
    <property type="entry name" value="30S RIBOSOMAL PROTEIN S16"/>
    <property type="match status" value="1"/>
</dbReference>
<evidence type="ECO:0000256" key="3">
    <source>
        <dbReference type="HAMAP-Rule" id="MF_00385"/>
    </source>
</evidence>
<evidence type="ECO:0000256" key="1">
    <source>
        <dbReference type="ARBA" id="ARBA00022980"/>
    </source>
</evidence>
<dbReference type="Gene3D" id="3.30.1320.10">
    <property type="match status" value="1"/>
</dbReference>
<feature type="region of interest" description="Disordered" evidence="4">
    <location>
        <begin position="157"/>
        <end position="197"/>
    </location>
</feature>
<dbReference type="HAMAP" id="MF_00385">
    <property type="entry name" value="Ribosomal_bS16"/>
    <property type="match status" value="1"/>
</dbReference>
<dbReference type="GO" id="GO:0005840">
    <property type="term" value="C:ribosome"/>
    <property type="evidence" value="ECO:0007669"/>
    <property type="project" value="UniProtKB-KW"/>
</dbReference>
<dbReference type="InterPro" id="IPR000307">
    <property type="entry name" value="Ribosomal_bS16"/>
</dbReference>
<comment type="similarity">
    <text evidence="3">Belongs to the bacterial ribosomal protein bS16 family.</text>
</comment>
<dbReference type="NCBIfam" id="TIGR00002">
    <property type="entry name" value="S16"/>
    <property type="match status" value="1"/>
</dbReference>
<dbReference type="Proteomes" id="UP000623301">
    <property type="component" value="Unassembled WGS sequence"/>
</dbReference>
<name>A0ABS0WNC3_9FLAO</name>
<evidence type="ECO:0000256" key="4">
    <source>
        <dbReference type="SAM" id="MobiDB-lite"/>
    </source>
</evidence>
<proteinExistence type="inferred from homology"/>
<accession>A0ABS0WNC3</accession>
<dbReference type="EMBL" id="JAEHFJ010000002">
    <property type="protein sequence ID" value="MBJ2173470.1"/>
    <property type="molecule type" value="Genomic_DNA"/>
</dbReference>
<evidence type="ECO:0000313" key="6">
    <source>
        <dbReference type="Proteomes" id="UP000623301"/>
    </source>
</evidence>
<keyword evidence="1 3" id="KW-0689">Ribosomal protein</keyword>
<keyword evidence="2 3" id="KW-0687">Ribonucleoprotein</keyword>
<evidence type="ECO:0000256" key="2">
    <source>
        <dbReference type="ARBA" id="ARBA00023274"/>
    </source>
</evidence>
<feature type="compositionally biased region" description="Basic and acidic residues" evidence="4">
    <location>
        <begin position="183"/>
        <end position="197"/>
    </location>
</feature>
<keyword evidence="6" id="KW-1185">Reference proteome</keyword>
<gene>
    <name evidence="3" type="primary">rpsP</name>
    <name evidence="5" type="ORF">JBL43_04435</name>
</gene>
<protein>
    <recommendedName>
        <fullName evidence="3">Small ribosomal subunit protein bS16</fullName>
    </recommendedName>
</protein>
<dbReference type="Pfam" id="PF00886">
    <property type="entry name" value="Ribosomal_S16"/>
    <property type="match status" value="1"/>
</dbReference>
<evidence type="ECO:0000313" key="5">
    <source>
        <dbReference type="EMBL" id="MBJ2173470.1"/>
    </source>
</evidence>
<comment type="caution">
    <text evidence="5">The sequence shown here is derived from an EMBL/GenBank/DDBJ whole genome shotgun (WGS) entry which is preliminary data.</text>
</comment>
<dbReference type="SUPFAM" id="SSF54565">
    <property type="entry name" value="Ribosomal protein S16"/>
    <property type="match status" value="1"/>
</dbReference>
<sequence length="197" mass="21291">MPVKIRLQRHGKKGKPFYWIVAADARSKRDGKSLEKLGTYNPNTNPATINLDIDGAVKWLQNGAQPTDTAKAILSYKGALLKNHLAGGVRKGALTEEQAEEKFQAWLDDKAKRVDAKVDGLSKADAQVKAKALEAEKEANEARIAKNAPAPVVAEVEAPTEEAVEEAPQTIDEAAAEAQEAPVAEKVEEVKASKEEE</sequence>
<reference evidence="5 6" key="1">
    <citation type="submission" date="2020-12" db="EMBL/GenBank/DDBJ databases">
        <title>Aureibaculum luteum sp. nov. and Aureibaculum flavum sp. nov., novel members of the family Flavobacteriaceae isolated from Antarctic intertidal sediments.</title>
        <authorList>
            <person name="He X."/>
            <person name="Zhang X."/>
        </authorList>
    </citation>
    <scope>NUCLEOTIDE SEQUENCE [LARGE SCALE GENOMIC DNA]</scope>
    <source>
        <strain evidence="5 6">A20</strain>
    </source>
</reference>
<organism evidence="5 6">
    <name type="scientific">Aureibaculum flavum</name>
    <dbReference type="NCBI Taxonomy" id="2795986"/>
    <lineage>
        <taxon>Bacteria</taxon>
        <taxon>Pseudomonadati</taxon>
        <taxon>Bacteroidota</taxon>
        <taxon>Flavobacteriia</taxon>
        <taxon>Flavobacteriales</taxon>
        <taxon>Flavobacteriaceae</taxon>
        <taxon>Aureibaculum</taxon>
    </lineage>
</organism>
<dbReference type="PANTHER" id="PTHR12919:SF20">
    <property type="entry name" value="SMALL RIBOSOMAL SUBUNIT PROTEIN BS16M"/>
    <property type="match status" value="1"/>
</dbReference>